<name>A0A1B0B5E3_9MUSC</name>
<evidence type="ECO:0000313" key="2">
    <source>
        <dbReference type="Proteomes" id="UP000092460"/>
    </source>
</evidence>
<dbReference type="EnsemblMetazoa" id="GPPI019453-RA">
    <property type="protein sequence ID" value="GPPI019453-PA"/>
    <property type="gene ID" value="GPPI019453"/>
</dbReference>
<keyword evidence="2" id="KW-1185">Reference proteome</keyword>
<sequence>MNEKVNLLDVGLDGQSVKRAVLNEKTITRIDDYLNRSLKGHILLAATHHYGLLQNIYYKQKIRGNIAYVLQYLTCKYSITFLQSSMQEPPAPHYYNTTYPKHNICEYTVNISYHKIL</sequence>
<accession>A0A1B0B5E3</accession>
<dbReference type="VEuPathDB" id="VectorBase:GPPI019453"/>
<dbReference type="EMBL" id="JXJN01008681">
    <property type="status" value="NOT_ANNOTATED_CDS"/>
    <property type="molecule type" value="Genomic_DNA"/>
</dbReference>
<proteinExistence type="predicted"/>
<dbReference type="EMBL" id="JXJN01008680">
    <property type="status" value="NOT_ANNOTATED_CDS"/>
    <property type="molecule type" value="Genomic_DNA"/>
</dbReference>
<dbReference type="AlphaFoldDB" id="A0A1B0B5E3"/>
<organism evidence="1 2">
    <name type="scientific">Glossina palpalis gambiensis</name>
    <dbReference type="NCBI Taxonomy" id="67801"/>
    <lineage>
        <taxon>Eukaryota</taxon>
        <taxon>Metazoa</taxon>
        <taxon>Ecdysozoa</taxon>
        <taxon>Arthropoda</taxon>
        <taxon>Hexapoda</taxon>
        <taxon>Insecta</taxon>
        <taxon>Pterygota</taxon>
        <taxon>Neoptera</taxon>
        <taxon>Endopterygota</taxon>
        <taxon>Diptera</taxon>
        <taxon>Brachycera</taxon>
        <taxon>Muscomorpha</taxon>
        <taxon>Hippoboscoidea</taxon>
        <taxon>Glossinidae</taxon>
        <taxon>Glossina</taxon>
    </lineage>
</organism>
<reference evidence="2" key="1">
    <citation type="submission" date="2015-01" db="EMBL/GenBank/DDBJ databases">
        <authorList>
            <person name="Aksoy S."/>
            <person name="Warren W."/>
            <person name="Wilson R.K."/>
        </authorList>
    </citation>
    <scope>NUCLEOTIDE SEQUENCE [LARGE SCALE GENOMIC DNA]</scope>
    <source>
        <strain evidence="2">IAEA</strain>
    </source>
</reference>
<protein>
    <submittedName>
        <fullName evidence="1">Uncharacterized protein</fullName>
    </submittedName>
</protein>
<reference evidence="1" key="2">
    <citation type="submission" date="2020-05" db="UniProtKB">
        <authorList>
            <consortium name="EnsemblMetazoa"/>
        </authorList>
    </citation>
    <scope>IDENTIFICATION</scope>
    <source>
        <strain evidence="1">IAEA</strain>
    </source>
</reference>
<dbReference type="Proteomes" id="UP000092460">
    <property type="component" value="Unassembled WGS sequence"/>
</dbReference>
<evidence type="ECO:0000313" key="1">
    <source>
        <dbReference type="EnsemblMetazoa" id="GPPI019453-PA"/>
    </source>
</evidence>